<dbReference type="PANTHER" id="PTHR43873">
    <property type="entry name" value="COBYRINATE A,C-DIAMIDE SYNTHASE"/>
    <property type="match status" value="1"/>
</dbReference>
<feature type="active site" description="Nucleophile" evidence="7">
    <location>
        <position position="345"/>
    </location>
</feature>
<keyword evidence="4 7" id="KW-0067">ATP-binding</keyword>
<accession>A0A518V7W3</accession>
<keyword evidence="6 7" id="KW-0315">Glutamine amidotransferase</keyword>
<comment type="similarity">
    <text evidence="7">Belongs to the CobB/CbiA family.</text>
</comment>
<comment type="catalytic activity">
    <reaction evidence="7">
        <text>cob(II)yrinate + 2 L-glutamine + 2 ATP + 2 H2O = cob(II)yrinate a,c diamide + 2 L-glutamate + 2 ADP + 2 phosphate + 2 H(+)</text>
        <dbReference type="Rhea" id="RHEA:26289"/>
        <dbReference type="ChEBI" id="CHEBI:15377"/>
        <dbReference type="ChEBI" id="CHEBI:15378"/>
        <dbReference type="ChEBI" id="CHEBI:29985"/>
        <dbReference type="ChEBI" id="CHEBI:30616"/>
        <dbReference type="ChEBI" id="CHEBI:43474"/>
        <dbReference type="ChEBI" id="CHEBI:58359"/>
        <dbReference type="ChEBI" id="CHEBI:58537"/>
        <dbReference type="ChEBI" id="CHEBI:58894"/>
        <dbReference type="ChEBI" id="CHEBI:456216"/>
        <dbReference type="EC" id="6.3.5.11"/>
    </reaction>
</comment>
<dbReference type="Gene3D" id="3.40.50.300">
    <property type="entry name" value="P-loop containing nucleotide triphosphate hydrolases"/>
    <property type="match status" value="2"/>
</dbReference>
<evidence type="ECO:0000256" key="6">
    <source>
        <dbReference type="ARBA" id="ARBA00022962"/>
    </source>
</evidence>
<dbReference type="GO" id="GO:0042242">
    <property type="term" value="F:cobyrinic acid a,c-diamide synthase activity"/>
    <property type="evidence" value="ECO:0007669"/>
    <property type="project" value="UniProtKB-UniRule"/>
</dbReference>
<dbReference type="InterPro" id="IPR002586">
    <property type="entry name" value="CobQ/CobB/MinD/ParA_Nub-bd_dom"/>
</dbReference>
<keyword evidence="11" id="KW-1185">Reference proteome</keyword>
<feature type="site" description="Increases nucleophilicity of active site Cys" evidence="7">
    <location>
        <position position="446"/>
    </location>
</feature>
<gene>
    <name evidence="7" type="primary">cbiA</name>
    <name evidence="10" type="ORF">EEL30_12470</name>
</gene>
<keyword evidence="2 7" id="KW-0436">Ligase</keyword>
<dbReference type="Proteomes" id="UP000319432">
    <property type="component" value="Chromosome"/>
</dbReference>
<dbReference type="InterPro" id="IPR004484">
    <property type="entry name" value="CbiA/CobB_synth"/>
</dbReference>
<evidence type="ECO:0000256" key="5">
    <source>
        <dbReference type="ARBA" id="ARBA00022842"/>
    </source>
</evidence>
<dbReference type="PROSITE" id="PS51274">
    <property type="entry name" value="GATASE_COBBQ"/>
    <property type="match status" value="1"/>
</dbReference>
<comment type="cofactor">
    <cofactor evidence="1 7">
        <name>Mg(2+)</name>
        <dbReference type="ChEBI" id="CHEBI:18420"/>
    </cofactor>
</comment>
<dbReference type="EMBL" id="CP033464">
    <property type="protein sequence ID" value="QDX93043.1"/>
    <property type="molecule type" value="Genomic_DNA"/>
</dbReference>
<protein>
    <recommendedName>
        <fullName evidence="7">Cobyrinate a,c-diamide synthase</fullName>
        <ecNumber evidence="7">6.3.5.11</ecNumber>
    </recommendedName>
    <alternativeName>
        <fullName evidence="7">Cobyrinic acid a,c-diamide synthetase</fullName>
    </alternativeName>
</protein>
<dbReference type="UniPathway" id="UPA00148">
    <property type="reaction ID" value="UER00231"/>
</dbReference>
<dbReference type="GO" id="GO:0005524">
    <property type="term" value="F:ATP binding"/>
    <property type="evidence" value="ECO:0007669"/>
    <property type="project" value="UniProtKB-UniRule"/>
</dbReference>
<keyword evidence="3 7" id="KW-0547">Nucleotide-binding</keyword>
<reference evidence="10 11" key="1">
    <citation type="submission" date="2018-11" db="EMBL/GenBank/DDBJ databases">
        <title>Phylogenetic determinants of toxin gene distribution in genomes of Brevibacillus laterosporus.</title>
        <authorList>
            <person name="Glare T.R."/>
            <person name="Durrant A."/>
            <person name="Berry C."/>
            <person name="Palma L."/>
            <person name="Ormskirk M."/>
            <person name="Cox M.O."/>
        </authorList>
    </citation>
    <scope>NUCLEOTIDE SEQUENCE [LARGE SCALE GENOMIC DNA]</scope>
    <source>
        <strain evidence="10 11">1821L</strain>
    </source>
</reference>
<dbReference type="SUPFAM" id="SSF52540">
    <property type="entry name" value="P-loop containing nucleoside triphosphate hydrolases"/>
    <property type="match status" value="1"/>
</dbReference>
<dbReference type="EC" id="6.3.5.11" evidence="7"/>
<organism evidence="10 11">
    <name type="scientific">Brevibacillus laterosporus</name>
    <name type="common">Bacillus laterosporus</name>
    <dbReference type="NCBI Taxonomy" id="1465"/>
    <lineage>
        <taxon>Bacteria</taxon>
        <taxon>Bacillati</taxon>
        <taxon>Bacillota</taxon>
        <taxon>Bacilli</taxon>
        <taxon>Bacillales</taxon>
        <taxon>Paenibacillaceae</taxon>
        <taxon>Brevibacillus</taxon>
    </lineage>
</organism>
<evidence type="ECO:0000259" key="8">
    <source>
        <dbReference type="Pfam" id="PF01656"/>
    </source>
</evidence>
<dbReference type="CDD" id="cd03130">
    <property type="entry name" value="GATase1_CobB"/>
    <property type="match status" value="1"/>
</dbReference>
<feature type="domain" description="CobB/CobQ-like glutamine amidotransferase" evidence="9">
    <location>
        <begin position="263"/>
        <end position="452"/>
    </location>
</feature>
<keyword evidence="5 7" id="KW-0460">Magnesium</keyword>
<evidence type="ECO:0000256" key="1">
    <source>
        <dbReference type="ARBA" id="ARBA00001946"/>
    </source>
</evidence>
<comment type="pathway">
    <text evidence="7">Cofactor biosynthesis; adenosylcobalamin biosynthesis; cob(II)yrinate a,c-diamide from sirohydrochlorin (anaerobic route): step 10/10.</text>
</comment>
<proteinExistence type="inferred from homology"/>
<name>A0A518V7W3_BRELA</name>
<comment type="function">
    <text evidence="7">Catalyzes the ATP-dependent amidation of the two carboxylate groups at positions a and c of cobyrinate, using either L-glutamine or ammonia as the nitrogen source.</text>
</comment>
<dbReference type="OrthoDB" id="9764035at2"/>
<evidence type="ECO:0000313" key="11">
    <source>
        <dbReference type="Proteomes" id="UP000319432"/>
    </source>
</evidence>
<sequence length="479" mass="52263">MGDKGQTHHHPRIVLGGTSSGAGKTTLSIGLMSALRKRGLHVQGFKVGPDYIDPTYHTAATGRVSRNLDTWMMSPQVMQEVFLRGSESADISLIEGVMGFYDGKDPLSNQGSTAEISLLLQAPVILVLDVKAMARSAAAIVKGFQALEPAVQIAGVIANRCGSANHFRLVKAAVEQMCDVPVVGYLPNDPALQVPERHLGLIPAIERGEMEPWFDLLAEKIEATVDLDLLLKLASGAPALAEPTEKLLVGPSNTSTDLSPVKLAVAKDEAFNFYYQENLELLEAYGAELCYFSPLHGELPPIDADGLYIGGGFPEEFAERLSQWTKERQTLHSMIESGLPTFAECGGFMYLCQSITNRAGQKHEMVGVIPYEVEMQQKLAALGYREAVAERDSLLLLAGETARGHEFHYSKITEETTEHHAYEVKGMRGLKKEGYAKGNLLAGYTHLHFASQPGMIKRWLDTCRKYTSGKSTELGTSLL</sequence>
<evidence type="ECO:0000256" key="4">
    <source>
        <dbReference type="ARBA" id="ARBA00022840"/>
    </source>
</evidence>
<dbReference type="NCBIfam" id="NF002204">
    <property type="entry name" value="PRK01077.1"/>
    <property type="match status" value="1"/>
</dbReference>
<dbReference type="GO" id="GO:0009236">
    <property type="term" value="P:cobalamin biosynthetic process"/>
    <property type="evidence" value="ECO:0007669"/>
    <property type="project" value="UniProtKB-UniRule"/>
</dbReference>
<dbReference type="CDD" id="cd05388">
    <property type="entry name" value="CobB_N"/>
    <property type="match status" value="1"/>
</dbReference>
<dbReference type="InterPro" id="IPR027417">
    <property type="entry name" value="P-loop_NTPase"/>
</dbReference>
<dbReference type="SUPFAM" id="SSF52317">
    <property type="entry name" value="Class I glutamine amidotransferase-like"/>
    <property type="match status" value="1"/>
</dbReference>
<comment type="miscellaneous">
    <text evidence="7">The a and c carboxylates of cobyrinate are activated for nucleophilic attack via formation of a phosphorylated intermediate by ATP. CbiA catalyzes first the amidation of the c-carboxylate, and then that of the a-carboxylate.</text>
</comment>
<evidence type="ECO:0000256" key="7">
    <source>
        <dbReference type="HAMAP-Rule" id="MF_00027"/>
    </source>
</evidence>
<dbReference type="PANTHER" id="PTHR43873:SF1">
    <property type="entry name" value="COBYRINATE A,C-DIAMIDE SYNTHASE"/>
    <property type="match status" value="1"/>
</dbReference>
<dbReference type="Gene3D" id="3.40.50.880">
    <property type="match status" value="1"/>
</dbReference>
<comment type="domain">
    <text evidence="7">Comprises of two domains. The C-terminal domain contains the binding site for glutamine and catalyzes the hydrolysis of this substrate to glutamate and ammonia. The N-terminal domain is anticipated to bind ATP and cobyrinate and catalyzes the ultimate synthesis of the diamide product. The ammonia produced via the glutaminase domain is probably translocated to the adjacent domain via a molecular tunnel, where it reacts with an activated intermediate.</text>
</comment>
<keyword evidence="7" id="KW-0169">Cobalamin biosynthesis</keyword>
<dbReference type="InterPro" id="IPR011698">
    <property type="entry name" value="GATase_3"/>
</dbReference>
<dbReference type="Pfam" id="PF01656">
    <property type="entry name" value="CbiA"/>
    <property type="match status" value="1"/>
</dbReference>
<dbReference type="NCBIfam" id="TIGR00379">
    <property type="entry name" value="cobB"/>
    <property type="match status" value="1"/>
</dbReference>
<evidence type="ECO:0000259" key="9">
    <source>
        <dbReference type="Pfam" id="PF07685"/>
    </source>
</evidence>
<dbReference type="Pfam" id="PF07685">
    <property type="entry name" value="GATase_3"/>
    <property type="match status" value="1"/>
</dbReference>
<evidence type="ECO:0000256" key="2">
    <source>
        <dbReference type="ARBA" id="ARBA00022598"/>
    </source>
</evidence>
<dbReference type="HAMAP" id="MF_00027">
    <property type="entry name" value="CobB_CbiA"/>
    <property type="match status" value="1"/>
</dbReference>
<evidence type="ECO:0000313" key="10">
    <source>
        <dbReference type="EMBL" id="QDX93043.1"/>
    </source>
</evidence>
<dbReference type="InterPro" id="IPR029062">
    <property type="entry name" value="Class_I_gatase-like"/>
</dbReference>
<dbReference type="AlphaFoldDB" id="A0A518V7W3"/>
<evidence type="ECO:0000256" key="3">
    <source>
        <dbReference type="ARBA" id="ARBA00022741"/>
    </source>
</evidence>
<feature type="domain" description="CobQ/CobB/MinD/ParA nucleotide binding" evidence="8">
    <location>
        <begin position="13"/>
        <end position="199"/>
    </location>
</feature>